<dbReference type="GO" id="GO:0043565">
    <property type="term" value="F:sequence-specific DNA binding"/>
    <property type="evidence" value="ECO:0007669"/>
    <property type="project" value="InterPro"/>
</dbReference>
<dbReference type="Gene3D" id="1.10.10.60">
    <property type="entry name" value="Homeodomain-like"/>
    <property type="match status" value="2"/>
</dbReference>
<protein>
    <submittedName>
        <fullName evidence="5">Helix-turn-helix transcriptional regulator</fullName>
    </submittedName>
</protein>
<dbReference type="Proteomes" id="UP000575469">
    <property type="component" value="Unassembled WGS sequence"/>
</dbReference>
<evidence type="ECO:0000313" key="5">
    <source>
        <dbReference type="EMBL" id="NMV37098.1"/>
    </source>
</evidence>
<proteinExistence type="predicted"/>
<dbReference type="SMART" id="SM00342">
    <property type="entry name" value="HTH_ARAC"/>
    <property type="match status" value="1"/>
</dbReference>
<keyword evidence="3" id="KW-0804">Transcription</keyword>
<dbReference type="PANTHER" id="PTHR46796:SF14">
    <property type="entry name" value="TRANSCRIPTIONAL REGULATORY PROTEIN"/>
    <property type="match status" value="1"/>
</dbReference>
<evidence type="ECO:0000259" key="4">
    <source>
        <dbReference type="PROSITE" id="PS01124"/>
    </source>
</evidence>
<accession>A0A848P077</accession>
<evidence type="ECO:0000313" key="6">
    <source>
        <dbReference type="Proteomes" id="UP000575469"/>
    </source>
</evidence>
<dbReference type="InterPro" id="IPR050204">
    <property type="entry name" value="AraC_XylS_family_regulators"/>
</dbReference>
<dbReference type="EMBL" id="JABBZM010000003">
    <property type="protein sequence ID" value="NMV37098.1"/>
    <property type="molecule type" value="Genomic_DNA"/>
</dbReference>
<dbReference type="InterPro" id="IPR018060">
    <property type="entry name" value="HTH_AraC"/>
</dbReference>
<evidence type="ECO:0000256" key="2">
    <source>
        <dbReference type="ARBA" id="ARBA00023125"/>
    </source>
</evidence>
<dbReference type="InterPro" id="IPR020449">
    <property type="entry name" value="Tscrpt_reg_AraC-type_HTH"/>
</dbReference>
<keyword evidence="2" id="KW-0238">DNA-binding</keyword>
<dbReference type="InterPro" id="IPR009057">
    <property type="entry name" value="Homeodomain-like_sf"/>
</dbReference>
<dbReference type="PROSITE" id="PS00041">
    <property type="entry name" value="HTH_ARAC_FAMILY_1"/>
    <property type="match status" value="1"/>
</dbReference>
<dbReference type="Pfam" id="PF12833">
    <property type="entry name" value="HTH_18"/>
    <property type="match status" value="1"/>
</dbReference>
<reference evidence="5 6" key="1">
    <citation type="submission" date="2020-04" db="EMBL/GenBank/DDBJ databases">
        <title>Ralstonia insidiosa genome sequencing and assembly.</title>
        <authorList>
            <person name="Martins R.C.R."/>
            <person name="Perdigao-Neto L.V."/>
            <person name="Levin A.S.S."/>
            <person name="Costa S.F."/>
        </authorList>
    </citation>
    <scope>NUCLEOTIDE SEQUENCE [LARGE SCALE GENOMIC DNA]</scope>
    <source>
        <strain evidence="5 6">5047</strain>
    </source>
</reference>
<dbReference type="GO" id="GO:0003700">
    <property type="term" value="F:DNA-binding transcription factor activity"/>
    <property type="evidence" value="ECO:0007669"/>
    <property type="project" value="InterPro"/>
</dbReference>
<dbReference type="PROSITE" id="PS01124">
    <property type="entry name" value="HTH_ARAC_FAMILY_2"/>
    <property type="match status" value="1"/>
</dbReference>
<gene>
    <name evidence="5" type="ORF">HGR00_04160</name>
</gene>
<organism evidence="5 6">
    <name type="scientific">Ralstonia insidiosa</name>
    <dbReference type="NCBI Taxonomy" id="190721"/>
    <lineage>
        <taxon>Bacteria</taxon>
        <taxon>Pseudomonadati</taxon>
        <taxon>Pseudomonadota</taxon>
        <taxon>Betaproteobacteria</taxon>
        <taxon>Burkholderiales</taxon>
        <taxon>Burkholderiaceae</taxon>
        <taxon>Ralstonia</taxon>
    </lineage>
</organism>
<evidence type="ECO:0000256" key="3">
    <source>
        <dbReference type="ARBA" id="ARBA00023163"/>
    </source>
</evidence>
<dbReference type="AlphaFoldDB" id="A0A848P077"/>
<name>A0A848P077_9RALS</name>
<dbReference type="RefSeq" id="WP_169339332.1">
    <property type="nucleotide sequence ID" value="NZ_JABBZM010000003.1"/>
</dbReference>
<dbReference type="SUPFAM" id="SSF46689">
    <property type="entry name" value="Homeodomain-like"/>
    <property type="match status" value="2"/>
</dbReference>
<sequence>MSPPVLAQTSSQDSLGCSSEKLRRDESLHGSDFVFFRKSSGNDQLSQVLTPASERGFLAGVSLATGHRRRIFNSAHASTHQFETGSIYIRNFFEDYKADFYGAFDFVLLELSPGFVERTSLELGRPACASLPSLAGQLDPVLSHLAQAVVPALAQPQYVSRLFVDQVGLAIATYLVERYDGRHETTPRGGRERLSPGMLERAKEVLISRLDGDGSIAEVADACGLSRSHFSRAFHASTGATPHQWLSTQRLERARGLLRDTDAPIATIATTCGFSDQSHFTRCFARAFGATPASWRRAVRS</sequence>
<comment type="caution">
    <text evidence="5">The sequence shown here is derived from an EMBL/GenBank/DDBJ whole genome shotgun (WGS) entry which is preliminary data.</text>
</comment>
<evidence type="ECO:0000256" key="1">
    <source>
        <dbReference type="ARBA" id="ARBA00023015"/>
    </source>
</evidence>
<dbReference type="PRINTS" id="PR00032">
    <property type="entry name" value="HTHARAC"/>
</dbReference>
<dbReference type="InterPro" id="IPR018062">
    <property type="entry name" value="HTH_AraC-typ_CS"/>
</dbReference>
<dbReference type="PANTHER" id="PTHR46796">
    <property type="entry name" value="HTH-TYPE TRANSCRIPTIONAL ACTIVATOR RHAS-RELATED"/>
    <property type="match status" value="1"/>
</dbReference>
<feature type="domain" description="HTH araC/xylS-type" evidence="4">
    <location>
        <begin position="200"/>
        <end position="298"/>
    </location>
</feature>
<keyword evidence="1" id="KW-0805">Transcription regulation</keyword>